<dbReference type="SUPFAM" id="SSF56770">
    <property type="entry name" value="HydA/Nqo6-like"/>
    <property type="match status" value="1"/>
</dbReference>
<dbReference type="Proteomes" id="UP000716004">
    <property type="component" value="Unassembled WGS sequence"/>
</dbReference>
<feature type="non-terminal residue" evidence="2">
    <location>
        <position position="1"/>
    </location>
</feature>
<dbReference type="GO" id="GO:0045271">
    <property type="term" value="C:respiratory chain complex I"/>
    <property type="evidence" value="ECO:0007669"/>
    <property type="project" value="TreeGrafter"/>
</dbReference>
<dbReference type="PANTHER" id="PTHR11995:SF14">
    <property type="entry name" value="NADH DEHYDROGENASE [UBIQUINONE] IRON-SULFUR PROTEIN 7, MITOCHONDRIAL"/>
    <property type="match status" value="1"/>
</dbReference>
<evidence type="ECO:0000313" key="3">
    <source>
        <dbReference type="Proteomes" id="UP000716004"/>
    </source>
</evidence>
<dbReference type="AlphaFoldDB" id="A0A8J7YQ44"/>
<dbReference type="GO" id="GO:0015990">
    <property type="term" value="P:electron transport coupled proton transport"/>
    <property type="evidence" value="ECO:0007669"/>
    <property type="project" value="TreeGrafter"/>
</dbReference>
<dbReference type="EMBL" id="JAGVSJ010000098">
    <property type="protein sequence ID" value="MBX8632870.1"/>
    <property type="molecule type" value="Genomic_DNA"/>
</dbReference>
<dbReference type="GO" id="GO:0009060">
    <property type="term" value="P:aerobic respiration"/>
    <property type="evidence" value="ECO:0007669"/>
    <property type="project" value="TreeGrafter"/>
</dbReference>
<sequence>LPVDIYIPGCPPRPEALLDGFLKLQKKIRSEKENFMLPH</sequence>
<dbReference type="GO" id="GO:0008137">
    <property type="term" value="F:NADH dehydrogenase (ubiquinone) activity"/>
    <property type="evidence" value="ECO:0007669"/>
    <property type="project" value="TreeGrafter"/>
</dbReference>
<evidence type="ECO:0000313" key="2">
    <source>
        <dbReference type="EMBL" id="MBX8632870.1"/>
    </source>
</evidence>
<dbReference type="Pfam" id="PF01058">
    <property type="entry name" value="Oxidored_q6"/>
    <property type="match status" value="1"/>
</dbReference>
<proteinExistence type="predicted"/>
<gene>
    <name evidence="2" type="ORF">J9259_10235</name>
</gene>
<evidence type="ECO:0000259" key="1">
    <source>
        <dbReference type="Pfam" id="PF01058"/>
    </source>
</evidence>
<protein>
    <recommendedName>
        <fullName evidence="1">NADH:ubiquinone oxidoreductase-like 20kDa subunit domain-containing protein</fullName>
    </recommendedName>
</protein>
<name>A0A8J7YQ44_9ARCH</name>
<feature type="domain" description="NADH:ubiquinone oxidoreductase-like 20kDa subunit" evidence="1">
    <location>
        <begin position="1"/>
        <end position="24"/>
    </location>
</feature>
<organism evidence="2 3">
    <name type="scientific">Candidatus Sysuiplasma superficiale</name>
    <dbReference type="NCBI Taxonomy" id="2823368"/>
    <lineage>
        <taxon>Archaea</taxon>
        <taxon>Methanobacteriati</taxon>
        <taxon>Thermoplasmatota</taxon>
        <taxon>Thermoplasmata</taxon>
        <taxon>Candidatus Sysuiplasmatales</taxon>
        <taxon>Candidatus Sysuiplasmataceae</taxon>
        <taxon>Candidatus Sysuiplasma</taxon>
    </lineage>
</organism>
<comment type="caution">
    <text evidence="2">The sequence shown here is derived from an EMBL/GenBank/DDBJ whole genome shotgun (WGS) entry which is preliminary data.</text>
</comment>
<dbReference type="PANTHER" id="PTHR11995">
    <property type="entry name" value="NADH DEHYDROGENASE"/>
    <property type="match status" value="1"/>
</dbReference>
<dbReference type="InterPro" id="IPR006137">
    <property type="entry name" value="NADH_UbQ_OxRdtase-like_20kDa"/>
</dbReference>
<accession>A0A8J7YQ44</accession>
<dbReference type="Gene3D" id="3.40.50.12280">
    <property type="match status" value="1"/>
</dbReference>
<reference evidence="2" key="1">
    <citation type="submission" date="2021-04" db="EMBL/GenBank/DDBJ databases">
        <title>Genomic insights into ecological role and evolution of a novel Thermoplasmata order Candidatus Sysuiplasmatales.</title>
        <authorList>
            <person name="Yuan Y."/>
        </authorList>
    </citation>
    <scope>NUCLEOTIDE SEQUENCE</scope>
    <source>
        <strain evidence="2">YP2-bin.285</strain>
    </source>
</reference>
<dbReference type="GO" id="GO:0051536">
    <property type="term" value="F:iron-sulfur cluster binding"/>
    <property type="evidence" value="ECO:0007669"/>
    <property type="project" value="InterPro"/>
</dbReference>